<name>A0A284R6M8_ARMOS</name>
<comment type="subcellular location">
    <subcellularLocation>
        <location evidence="1">Nucleus</location>
    </subcellularLocation>
</comment>
<dbReference type="EMBL" id="FUEG01000005">
    <property type="protein sequence ID" value="SJL04344.1"/>
    <property type="molecule type" value="Genomic_DNA"/>
</dbReference>
<evidence type="ECO:0000313" key="8">
    <source>
        <dbReference type="Proteomes" id="UP000219338"/>
    </source>
</evidence>
<sequence length="320" mass="35463">MKKADTALMKASTAVKNLMQHKKAVKPATGTALSPESMAPISTLHTKANNESLPALEDYRDNDNVQDECQSNKDDDGRDTNTGPESEASEITEEAHLGTVCMLEDLLSNAGSMGALWHHIWKCWGDEVLAAADAAKDLKKSHDIVEKELTKQKLKNGSTVMMLKRFGSKIISYSTYPHTKMEVRLRFQVPDENWPSTALHPPFNYSLLNTYSLILWQKFDGMLSFATSAWTSPNHHVYVALAVHFVHDNGMPIRMVLDFIEVPKSHTGKNLAEALLKIIEDFAISDKILGLTCDNVTNNNTMVNDLANHIPSFPGQSSPS</sequence>
<dbReference type="GO" id="GO:0008270">
    <property type="term" value="F:zinc ion binding"/>
    <property type="evidence" value="ECO:0007669"/>
    <property type="project" value="UniProtKB-KW"/>
</dbReference>
<keyword evidence="5" id="KW-0539">Nucleus</keyword>
<keyword evidence="2" id="KW-0479">Metal-binding</keyword>
<reference evidence="8" key="1">
    <citation type="journal article" date="2017" name="Nat. Ecol. Evol.">
        <title>Genome expansion and lineage-specific genetic innovations in the forest pathogenic fungi Armillaria.</title>
        <authorList>
            <person name="Sipos G."/>
            <person name="Prasanna A.N."/>
            <person name="Walter M.C."/>
            <person name="O'Connor E."/>
            <person name="Balint B."/>
            <person name="Krizsan K."/>
            <person name="Kiss B."/>
            <person name="Hess J."/>
            <person name="Varga T."/>
            <person name="Slot J."/>
            <person name="Riley R."/>
            <person name="Boka B."/>
            <person name="Rigling D."/>
            <person name="Barry K."/>
            <person name="Lee J."/>
            <person name="Mihaltcheva S."/>
            <person name="LaButti K."/>
            <person name="Lipzen A."/>
            <person name="Waldron R."/>
            <person name="Moloney N.M."/>
            <person name="Sperisen C."/>
            <person name="Kredics L."/>
            <person name="Vagvoelgyi C."/>
            <person name="Patrignani A."/>
            <person name="Fitzpatrick D."/>
            <person name="Nagy I."/>
            <person name="Doyle S."/>
            <person name="Anderson J.B."/>
            <person name="Grigoriev I.V."/>
            <person name="Gueldener U."/>
            <person name="Muensterkoetter M."/>
            <person name="Nagy L.G."/>
        </authorList>
    </citation>
    <scope>NUCLEOTIDE SEQUENCE [LARGE SCALE GENOMIC DNA]</scope>
    <source>
        <strain evidence="8">C18/9</strain>
    </source>
</reference>
<keyword evidence="4" id="KW-0862">Zinc</keyword>
<evidence type="ECO:0000256" key="1">
    <source>
        <dbReference type="ARBA" id="ARBA00004123"/>
    </source>
</evidence>
<evidence type="ECO:0000256" key="5">
    <source>
        <dbReference type="ARBA" id="ARBA00023242"/>
    </source>
</evidence>
<gene>
    <name evidence="7" type="ORF">ARMOST_07710</name>
</gene>
<dbReference type="SUPFAM" id="SSF53098">
    <property type="entry name" value="Ribonuclease H-like"/>
    <property type="match status" value="1"/>
</dbReference>
<dbReference type="PANTHER" id="PTHR46481:SF10">
    <property type="entry name" value="ZINC FINGER BED DOMAIN-CONTAINING PROTEIN 39"/>
    <property type="match status" value="1"/>
</dbReference>
<dbReference type="InterPro" id="IPR012337">
    <property type="entry name" value="RNaseH-like_sf"/>
</dbReference>
<dbReference type="STRING" id="47428.A0A284R6M8"/>
<organism evidence="7 8">
    <name type="scientific">Armillaria ostoyae</name>
    <name type="common">Armillaria root rot fungus</name>
    <dbReference type="NCBI Taxonomy" id="47428"/>
    <lineage>
        <taxon>Eukaryota</taxon>
        <taxon>Fungi</taxon>
        <taxon>Dikarya</taxon>
        <taxon>Basidiomycota</taxon>
        <taxon>Agaricomycotina</taxon>
        <taxon>Agaricomycetes</taxon>
        <taxon>Agaricomycetidae</taxon>
        <taxon>Agaricales</taxon>
        <taxon>Marasmiineae</taxon>
        <taxon>Physalacriaceae</taxon>
        <taxon>Armillaria</taxon>
    </lineage>
</organism>
<evidence type="ECO:0000256" key="2">
    <source>
        <dbReference type="ARBA" id="ARBA00022723"/>
    </source>
</evidence>
<dbReference type="InterPro" id="IPR052035">
    <property type="entry name" value="ZnF_BED_domain_contain"/>
</dbReference>
<dbReference type="PANTHER" id="PTHR46481">
    <property type="entry name" value="ZINC FINGER BED DOMAIN-CONTAINING PROTEIN 4"/>
    <property type="match status" value="1"/>
</dbReference>
<evidence type="ECO:0000313" key="7">
    <source>
        <dbReference type="EMBL" id="SJL04344.1"/>
    </source>
</evidence>
<dbReference type="OrthoDB" id="2677917at2759"/>
<evidence type="ECO:0000256" key="6">
    <source>
        <dbReference type="SAM" id="MobiDB-lite"/>
    </source>
</evidence>
<accession>A0A284R6M8</accession>
<dbReference type="Proteomes" id="UP000219338">
    <property type="component" value="Unassembled WGS sequence"/>
</dbReference>
<protein>
    <recommendedName>
        <fullName evidence="9">HAT C-terminal dimerisation domain-containing protein</fullName>
    </recommendedName>
</protein>
<feature type="region of interest" description="Disordered" evidence="6">
    <location>
        <begin position="21"/>
        <end position="93"/>
    </location>
</feature>
<evidence type="ECO:0000256" key="3">
    <source>
        <dbReference type="ARBA" id="ARBA00022771"/>
    </source>
</evidence>
<dbReference type="AlphaFoldDB" id="A0A284R6M8"/>
<evidence type="ECO:0008006" key="9">
    <source>
        <dbReference type="Google" id="ProtNLM"/>
    </source>
</evidence>
<keyword evidence="8" id="KW-1185">Reference proteome</keyword>
<feature type="compositionally biased region" description="Polar residues" evidence="6">
    <location>
        <begin position="43"/>
        <end position="52"/>
    </location>
</feature>
<feature type="compositionally biased region" description="Basic and acidic residues" evidence="6">
    <location>
        <begin position="70"/>
        <end position="79"/>
    </location>
</feature>
<evidence type="ECO:0000256" key="4">
    <source>
        <dbReference type="ARBA" id="ARBA00022833"/>
    </source>
</evidence>
<keyword evidence="3" id="KW-0863">Zinc-finger</keyword>
<dbReference type="GO" id="GO:0005634">
    <property type="term" value="C:nucleus"/>
    <property type="evidence" value="ECO:0007669"/>
    <property type="project" value="UniProtKB-SubCell"/>
</dbReference>
<proteinExistence type="predicted"/>